<dbReference type="NCBIfam" id="TIGR01141">
    <property type="entry name" value="hisC"/>
    <property type="match status" value="1"/>
</dbReference>
<reference evidence="12 13" key="1">
    <citation type="journal article" date="2015" name="Genome Announc.">
        <title>Draft Genome Sequence of Filamentous Marine Cyanobacterium Lyngbya confervoides Strain BDU141951.</title>
        <authorList>
            <person name="Chandrababunaidu M.M."/>
            <person name="Sen D."/>
            <person name="Tripathy S."/>
        </authorList>
    </citation>
    <scope>NUCLEOTIDE SEQUENCE [LARGE SCALE GENOMIC DNA]</scope>
    <source>
        <strain evidence="12 13">BDU141951</strain>
    </source>
</reference>
<keyword evidence="4 9" id="KW-0032">Aminotransferase</keyword>
<evidence type="ECO:0000256" key="1">
    <source>
        <dbReference type="ARBA" id="ARBA00001933"/>
    </source>
</evidence>
<dbReference type="Proteomes" id="UP000031561">
    <property type="component" value="Unassembled WGS sequence"/>
</dbReference>
<comment type="similarity">
    <text evidence="2 9">Belongs to the class-II pyridoxal-phosphate-dependent aminotransferase family. Histidinol-phosphate aminotransferase subfamily.</text>
</comment>
<dbReference type="InterPro" id="IPR015422">
    <property type="entry name" value="PyrdxlP-dep_Trfase_small"/>
</dbReference>
<keyword evidence="6 9" id="KW-0808">Transferase</keyword>
<evidence type="ECO:0000313" key="13">
    <source>
        <dbReference type="Proteomes" id="UP000031561"/>
    </source>
</evidence>
<evidence type="ECO:0000256" key="9">
    <source>
        <dbReference type="HAMAP-Rule" id="MF_01023"/>
    </source>
</evidence>
<dbReference type="RefSeq" id="WP_166275022.1">
    <property type="nucleotide sequence ID" value="NZ_JTHE03000061.1"/>
</dbReference>
<dbReference type="EC" id="2.6.1.9" evidence="9"/>
<keyword evidence="13" id="KW-1185">Reference proteome</keyword>
<feature type="domain" description="Aminotransferase class I/classII large" evidence="11">
    <location>
        <begin position="32"/>
        <end position="348"/>
    </location>
</feature>
<dbReference type="Pfam" id="PF00155">
    <property type="entry name" value="Aminotran_1_2"/>
    <property type="match status" value="1"/>
</dbReference>
<organism evidence="12 13">
    <name type="scientific">Lyngbya confervoides BDU141951</name>
    <dbReference type="NCBI Taxonomy" id="1574623"/>
    <lineage>
        <taxon>Bacteria</taxon>
        <taxon>Bacillati</taxon>
        <taxon>Cyanobacteriota</taxon>
        <taxon>Cyanophyceae</taxon>
        <taxon>Oscillatoriophycideae</taxon>
        <taxon>Oscillatoriales</taxon>
        <taxon>Microcoleaceae</taxon>
        <taxon>Lyngbya</taxon>
    </lineage>
</organism>
<evidence type="ECO:0000256" key="6">
    <source>
        <dbReference type="ARBA" id="ARBA00022679"/>
    </source>
</evidence>
<keyword evidence="8 9" id="KW-0368">Histidine biosynthesis</keyword>
<evidence type="ECO:0000259" key="11">
    <source>
        <dbReference type="Pfam" id="PF00155"/>
    </source>
</evidence>
<dbReference type="InterPro" id="IPR001917">
    <property type="entry name" value="Aminotrans_II_pyridoxalP_BS"/>
</dbReference>
<dbReference type="EMBL" id="JTHE03000061">
    <property type="protein sequence ID" value="MCM1983336.1"/>
    <property type="molecule type" value="Genomic_DNA"/>
</dbReference>
<evidence type="ECO:0000256" key="3">
    <source>
        <dbReference type="ARBA" id="ARBA00011738"/>
    </source>
</evidence>
<comment type="caution">
    <text evidence="12">The sequence shown here is derived from an EMBL/GenBank/DDBJ whole genome shotgun (WGS) entry which is preliminary data.</text>
</comment>
<dbReference type="AlphaFoldDB" id="A0ABD4T4H5"/>
<dbReference type="PANTHER" id="PTHR42885:SF2">
    <property type="entry name" value="HISTIDINOL-PHOSPHATE AMINOTRANSFERASE"/>
    <property type="match status" value="1"/>
</dbReference>
<dbReference type="InterPro" id="IPR015424">
    <property type="entry name" value="PyrdxlP-dep_Trfase"/>
</dbReference>
<comment type="catalytic activity">
    <reaction evidence="9">
        <text>L-histidinol phosphate + 2-oxoglutarate = 3-(imidazol-4-yl)-2-oxopropyl phosphate + L-glutamate</text>
        <dbReference type="Rhea" id="RHEA:23744"/>
        <dbReference type="ChEBI" id="CHEBI:16810"/>
        <dbReference type="ChEBI" id="CHEBI:29985"/>
        <dbReference type="ChEBI" id="CHEBI:57766"/>
        <dbReference type="ChEBI" id="CHEBI:57980"/>
        <dbReference type="EC" id="2.6.1.9"/>
    </reaction>
</comment>
<feature type="modified residue" description="N6-(pyridoxal phosphate)lysine" evidence="9">
    <location>
        <position position="217"/>
    </location>
</feature>
<comment type="pathway">
    <text evidence="9">Amino-acid biosynthesis; L-histidine biosynthesis; L-histidine from 5-phospho-alpha-D-ribose 1-diphosphate: step 7/9.</text>
</comment>
<dbReference type="PANTHER" id="PTHR42885">
    <property type="entry name" value="HISTIDINOL-PHOSPHATE AMINOTRANSFERASE-RELATED"/>
    <property type="match status" value="1"/>
</dbReference>
<dbReference type="Gene3D" id="3.90.1150.10">
    <property type="entry name" value="Aspartate Aminotransferase, domain 1"/>
    <property type="match status" value="1"/>
</dbReference>
<evidence type="ECO:0000256" key="2">
    <source>
        <dbReference type="ARBA" id="ARBA00007970"/>
    </source>
</evidence>
<dbReference type="InterPro" id="IPR004839">
    <property type="entry name" value="Aminotransferase_I/II_large"/>
</dbReference>
<feature type="region of interest" description="Disordered" evidence="10">
    <location>
        <begin position="18"/>
        <end position="45"/>
    </location>
</feature>
<evidence type="ECO:0000313" key="12">
    <source>
        <dbReference type="EMBL" id="MCM1983336.1"/>
    </source>
</evidence>
<proteinExistence type="inferred from homology"/>
<dbReference type="CDD" id="cd00609">
    <property type="entry name" value="AAT_like"/>
    <property type="match status" value="1"/>
</dbReference>
<dbReference type="InterPro" id="IPR005861">
    <property type="entry name" value="HisP_aminotrans"/>
</dbReference>
<dbReference type="PROSITE" id="PS00599">
    <property type="entry name" value="AA_TRANSFER_CLASS_2"/>
    <property type="match status" value="1"/>
</dbReference>
<comment type="subunit">
    <text evidence="3 9">Homodimer.</text>
</comment>
<evidence type="ECO:0000256" key="4">
    <source>
        <dbReference type="ARBA" id="ARBA00022576"/>
    </source>
</evidence>
<dbReference type="InterPro" id="IPR015421">
    <property type="entry name" value="PyrdxlP-dep_Trfase_major"/>
</dbReference>
<protein>
    <recommendedName>
        <fullName evidence="9">Histidinol-phosphate aminotransferase</fullName>
        <ecNumber evidence="9">2.6.1.9</ecNumber>
    </recommendedName>
    <alternativeName>
        <fullName evidence="9">Imidazole acetol-phosphate transaminase</fullName>
    </alternativeName>
</protein>
<keyword evidence="7 9" id="KW-0663">Pyridoxal phosphate</keyword>
<comment type="cofactor">
    <cofactor evidence="1 9">
        <name>pyridoxal 5'-phosphate</name>
        <dbReference type="ChEBI" id="CHEBI:597326"/>
    </cofactor>
</comment>
<dbReference type="SUPFAM" id="SSF53383">
    <property type="entry name" value="PLP-dependent transferases"/>
    <property type="match status" value="1"/>
</dbReference>
<sequence length="355" mass="38664">MSSSSLISQLVRSHLRSVSGYRPGSQPPPGSPVLKLNTNENPYPPSPRVLEALHHLDAEHLRRYPDASAQIFREAAGHLHQVDPDWVIVGNGSDHLLSLIMAAFVDAGDRLVYPWPTYALYPTLADLQGAQKQAVPFPKTFDLPVQALLQARGKVTLVAAPASPSGTAIALADLEQLAQRVSGLLVIDEAYGDFAPSSALALVRASERVVLLRTLSKGYSLAGLRLGYAIAQPPVIQALNQVKDSYSLDAIATLLGTAAIQDQDHLGRNVEKVRRSRQWLAQQLQRLGCQVWPSVTNFLLVRPPVDAEQLMLDLKARDIYVRYFALPDLEDKLRITVGTDAQNALLCGVLADLIS</sequence>
<name>A0ABD4T4H5_9CYAN</name>
<evidence type="ECO:0000256" key="10">
    <source>
        <dbReference type="SAM" id="MobiDB-lite"/>
    </source>
</evidence>
<keyword evidence="5 9" id="KW-0028">Amino-acid biosynthesis</keyword>
<accession>A0ABD4T4H5</accession>
<dbReference type="GO" id="GO:0004400">
    <property type="term" value="F:histidinol-phosphate transaminase activity"/>
    <property type="evidence" value="ECO:0007669"/>
    <property type="project" value="UniProtKB-UniRule"/>
</dbReference>
<gene>
    <name evidence="9 12" type="primary">hisC</name>
    <name evidence="12" type="ORF">QQ91_0010965</name>
</gene>
<evidence type="ECO:0000256" key="8">
    <source>
        <dbReference type="ARBA" id="ARBA00023102"/>
    </source>
</evidence>
<evidence type="ECO:0000256" key="5">
    <source>
        <dbReference type="ARBA" id="ARBA00022605"/>
    </source>
</evidence>
<dbReference type="Gene3D" id="3.40.640.10">
    <property type="entry name" value="Type I PLP-dependent aspartate aminotransferase-like (Major domain)"/>
    <property type="match status" value="1"/>
</dbReference>
<dbReference type="GO" id="GO:0000105">
    <property type="term" value="P:L-histidine biosynthetic process"/>
    <property type="evidence" value="ECO:0007669"/>
    <property type="project" value="UniProtKB-UniRule"/>
</dbReference>
<evidence type="ECO:0000256" key="7">
    <source>
        <dbReference type="ARBA" id="ARBA00022898"/>
    </source>
</evidence>
<dbReference type="HAMAP" id="MF_01023">
    <property type="entry name" value="HisC_aminotrans_2"/>
    <property type="match status" value="1"/>
</dbReference>